<name>A0A0U1P8W5_PHOLE</name>
<dbReference type="InterPro" id="IPR050834">
    <property type="entry name" value="Glycosyltransf_2"/>
</dbReference>
<gene>
    <name evidence="2" type="ORF">PLEI_2609</name>
</gene>
<dbReference type="InterPro" id="IPR001173">
    <property type="entry name" value="Glyco_trans_2-like"/>
</dbReference>
<evidence type="ECO:0000313" key="3">
    <source>
        <dbReference type="Proteomes" id="UP000030675"/>
    </source>
</evidence>
<dbReference type="CDD" id="cd00761">
    <property type="entry name" value="Glyco_tranf_GTA_type"/>
    <property type="match status" value="1"/>
</dbReference>
<reference evidence="3" key="1">
    <citation type="submission" date="2012-12" db="EMBL/GenBank/DDBJ databases">
        <title>Genome Sequence of Photobacterium leiognathi lrivu.4.1.</title>
        <authorList>
            <person name="Urbanczyk H."/>
            <person name="Ogura Y."/>
            <person name="Hayashi T."/>
            <person name="Dunlap P.V."/>
        </authorList>
    </citation>
    <scope>NUCLEOTIDE SEQUENCE [LARGE SCALE GENOMIC DNA]</scope>
    <source>
        <strain evidence="3">lrivu.4.1</strain>
    </source>
</reference>
<dbReference type="eggNOG" id="COG1215">
    <property type="taxonomic scope" value="Bacteria"/>
</dbReference>
<feature type="domain" description="Glycosyltransferase 2-like" evidence="1">
    <location>
        <begin position="9"/>
        <end position="138"/>
    </location>
</feature>
<dbReference type="PANTHER" id="PTHR43685">
    <property type="entry name" value="GLYCOSYLTRANSFERASE"/>
    <property type="match status" value="1"/>
</dbReference>
<dbReference type="Gene3D" id="3.90.550.10">
    <property type="entry name" value="Spore Coat Polysaccharide Biosynthesis Protein SpsA, Chain A"/>
    <property type="match status" value="1"/>
</dbReference>
<dbReference type="SUPFAM" id="SSF53448">
    <property type="entry name" value="Nucleotide-diphospho-sugar transferases"/>
    <property type="match status" value="1"/>
</dbReference>
<proteinExistence type="predicted"/>
<dbReference type="InterPro" id="IPR029044">
    <property type="entry name" value="Nucleotide-diphossugar_trans"/>
</dbReference>
<dbReference type="HOGENOM" id="CLU_025996_3_0_6"/>
<protein>
    <submittedName>
        <fullName evidence="2">Succinoglycan biosynthesis protein ExoM</fullName>
    </submittedName>
</protein>
<sequence>MIDPNLITIGLCTYHRQEVTDTLDSLAKIAIPNGKQIQIVLADNSVEADSKTLIESYADQSPLAIHYLHAPASNISIARNACLEWALDHSQYLIFLDDDEFVVENWLNAHLDTAQREQADVVIGPVLGIYPEQAPEWVKALDLQSVKEPIIAPSGKIETANSGNTLINLDFIRQHPLRFDLEYGRSGGEDSIFFRQLTMQGGTIAFSEQAEASEHVPLARTEYDWLYQRRFRCGQTHGKMLLLDNPSTFNRLKQIFLAGAKAGFSYIYALRFINQETSQKYFWKLRVALHLGVVSGLLGKQHLTQYGDTH</sequence>
<evidence type="ECO:0000313" key="2">
    <source>
        <dbReference type="EMBL" id="GAD30953.1"/>
    </source>
</evidence>
<accession>A0A0U1P8W5</accession>
<organism evidence="2 3">
    <name type="scientific">Photobacterium leiognathi lrivu.4.1</name>
    <dbReference type="NCBI Taxonomy" id="1248232"/>
    <lineage>
        <taxon>Bacteria</taxon>
        <taxon>Pseudomonadati</taxon>
        <taxon>Pseudomonadota</taxon>
        <taxon>Gammaproteobacteria</taxon>
        <taxon>Vibrionales</taxon>
        <taxon>Vibrionaceae</taxon>
        <taxon>Photobacterium</taxon>
    </lineage>
</organism>
<evidence type="ECO:0000259" key="1">
    <source>
        <dbReference type="Pfam" id="PF00535"/>
    </source>
</evidence>
<dbReference type="RefSeq" id="WP_023933733.1">
    <property type="nucleotide sequence ID" value="NZ_DF196819.1"/>
</dbReference>
<dbReference type="Proteomes" id="UP000030675">
    <property type="component" value="Unassembled WGS sequence"/>
</dbReference>
<dbReference type="PANTHER" id="PTHR43685:SF2">
    <property type="entry name" value="GLYCOSYLTRANSFERASE 2-LIKE DOMAIN-CONTAINING PROTEIN"/>
    <property type="match status" value="1"/>
</dbReference>
<dbReference type="AlphaFoldDB" id="A0A0U1P8W5"/>
<dbReference type="EMBL" id="DF196819">
    <property type="protein sequence ID" value="GAD30953.1"/>
    <property type="molecule type" value="Genomic_DNA"/>
</dbReference>
<dbReference type="Pfam" id="PF00535">
    <property type="entry name" value="Glycos_transf_2"/>
    <property type="match status" value="1"/>
</dbReference>